<evidence type="ECO:0000313" key="3">
    <source>
        <dbReference type="Proteomes" id="UP000289340"/>
    </source>
</evidence>
<organism evidence="2 3">
    <name type="scientific">Glycine soja</name>
    <name type="common">Wild soybean</name>
    <dbReference type="NCBI Taxonomy" id="3848"/>
    <lineage>
        <taxon>Eukaryota</taxon>
        <taxon>Viridiplantae</taxon>
        <taxon>Streptophyta</taxon>
        <taxon>Embryophyta</taxon>
        <taxon>Tracheophyta</taxon>
        <taxon>Spermatophyta</taxon>
        <taxon>Magnoliopsida</taxon>
        <taxon>eudicotyledons</taxon>
        <taxon>Gunneridae</taxon>
        <taxon>Pentapetalae</taxon>
        <taxon>rosids</taxon>
        <taxon>fabids</taxon>
        <taxon>Fabales</taxon>
        <taxon>Fabaceae</taxon>
        <taxon>Papilionoideae</taxon>
        <taxon>50 kb inversion clade</taxon>
        <taxon>NPAAA clade</taxon>
        <taxon>indigoferoid/millettioid clade</taxon>
        <taxon>Phaseoleae</taxon>
        <taxon>Glycine</taxon>
        <taxon>Glycine subgen. Soja</taxon>
    </lineage>
</organism>
<feature type="non-terminal residue" evidence="2">
    <location>
        <position position="1"/>
    </location>
</feature>
<sequence length="147" mass="17101">RAPNYPPFVHFKDNGGTHQIKVRQHHKKFYFADGLTEFRKDLQIYESTTINFYACDQNWIFNLHFTPPLEQQTCGRPRLSTRKYVWTVEVTQSMLGAPYPLALPPCVVPYVDACVQHMIILRKYVPPLQWNVTIIDPGIGEKSIVRP</sequence>
<dbReference type="Proteomes" id="UP000289340">
    <property type="component" value="Chromosome 15"/>
</dbReference>
<dbReference type="EMBL" id="QZWG01000015">
    <property type="protein sequence ID" value="RZB65378.1"/>
    <property type="molecule type" value="Genomic_DNA"/>
</dbReference>
<dbReference type="AlphaFoldDB" id="A0A445GVQ1"/>
<protein>
    <recommendedName>
        <fullName evidence="1">DUF7271 domain-containing protein</fullName>
    </recommendedName>
</protein>
<keyword evidence="3" id="KW-1185">Reference proteome</keyword>
<dbReference type="Pfam" id="PF23935">
    <property type="entry name" value="DUF7271"/>
    <property type="match status" value="1"/>
</dbReference>
<proteinExistence type="predicted"/>
<name>A0A445GVQ1_GLYSO</name>
<reference evidence="2 3" key="1">
    <citation type="submission" date="2018-09" db="EMBL/GenBank/DDBJ databases">
        <title>A high-quality reference genome of wild soybean provides a powerful tool to mine soybean genomes.</title>
        <authorList>
            <person name="Xie M."/>
            <person name="Chung C.Y.L."/>
            <person name="Li M.-W."/>
            <person name="Wong F.-L."/>
            <person name="Chan T.-F."/>
            <person name="Lam H.-M."/>
        </authorList>
    </citation>
    <scope>NUCLEOTIDE SEQUENCE [LARGE SCALE GENOMIC DNA]</scope>
    <source>
        <strain evidence="3">cv. W05</strain>
        <tissue evidence="2">Hypocotyl of etiolated seedlings</tissue>
    </source>
</reference>
<gene>
    <name evidence="2" type="ORF">D0Y65_041435</name>
</gene>
<dbReference type="InterPro" id="IPR055695">
    <property type="entry name" value="DUF7271"/>
</dbReference>
<evidence type="ECO:0000313" key="2">
    <source>
        <dbReference type="EMBL" id="RZB65378.1"/>
    </source>
</evidence>
<evidence type="ECO:0000259" key="1">
    <source>
        <dbReference type="Pfam" id="PF23935"/>
    </source>
</evidence>
<accession>A0A445GVQ1</accession>
<feature type="domain" description="DUF7271" evidence="1">
    <location>
        <begin position="14"/>
        <end position="88"/>
    </location>
</feature>
<comment type="caution">
    <text evidence="2">The sequence shown here is derived from an EMBL/GenBank/DDBJ whole genome shotgun (WGS) entry which is preliminary data.</text>
</comment>